<proteinExistence type="predicted"/>
<gene>
    <name evidence="1" type="ORF">POPTR_016G114000</name>
</gene>
<sequence length="92" mass="10274">MLKIWKFSTISALSSSTGCGFSLAKIFRARELSVVDTLFKTNPRAYLIIVLIILKEFVGLKNVDGAQSIDKGHYSVDRNEQCNMILATNQFS</sequence>
<dbReference type="AlphaFoldDB" id="A0A2K1XE74"/>
<evidence type="ECO:0000313" key="2">
    <source>
        <dbReference type="Proteomes" id="UP000006729"/>
    </source>
</evidence>
<organism evidence="1 2">
    <name type="scientific">Populus trichocarpa</name>
    <name type="common">Western balsam poplar</name>
    <name type="synonym">Populus balsamifera subsp. trichocarpa</name>
    <dbReference type="NCBI Taxonomy" id="3694"/>
    <lineage>
        <taxon>Eukaryota</taxon>
        <taxon>Viridiplantae</taxon>
        <taxon>Streptophyta</taxon>
        <taxon>Embryophyta</taxon>
        <taxon>Tracheophyta</taxon>
        <taxon>Spermatophyta</taxon>
        <taxon>Magnoliopsida</taxon>
        <taxon>eudicotyledons</taxon>
        <taxon>Gunneridae</taxon>
        <taxon>Pentapetalae</taxon>
        <taxon>rosids</taxon>
        <taxon>fabids</taxon>
        <taxon>Malpighiales</taxon>
        <taxon>Salicaceae</taxon>
        <taxon>Saliceae</taxon>
        <taxon>Populus</taxon>
    </lineage>
</organism>
<dbReference type="Proteomes" id="UP000006729">
    <property type="component" value="Chromosome 16"/>
</dbReference>
<evidence type="ECO:0000313" key="1">
    <source>
        <dbReference type="EMBL" id="PNS99076.1"/>
    </source>
</evidence>
<dbReference type="PROSITE" id="PS51257">
    <property type="entry name" value="PROKAR_LIPOPROTEIN"/>
    <property type="match status" value="1"/>
</dbReference>
<dbReference type="InParanoid" id="A0A2K1XE74"/>
<name>A0A2K1XE74_POPTR</name>
<dbReference type="EMBL" id="CM009305">
    <property type="protein sequence ID" value="PNS99076.1"/>
    <property type="molecule type" value="Genomic_DNA"/>
</dbReference>
<reference evidence="1 2" key="1">
    <citation type="journal article" date="2006" name="Science">
        <title>The genome of black cottonwood, Populus trichocarpa (Torr. &amp; Gray).</title>
        <authorList>
            <person name="Tuskan G.A."/>
            <person name="Difazio S."/>
            <person name="Jansson S."/>
            <person name="Bohlmann J."/>
            <person name="Grigoriev I."/>
            <person name="Hellsten U."/>
            <person name="Putnam N."/>
            <person name="Ralph S."/>
            <person name="Rombauts S."/>
            <person name="Salamov A."/>
            <person name="Schein J."/>
            <person name="Sterck L."/>
            <person name="Aerts A."/>
            <person name="Bhalerao R.R."/>
            <person name="Bhalerao R.P."/>
            <person name="Blaudez D."/>
            <person name="Boerjan W."/>
            <person name="Brun A."/>
            <person name="Brunner A."/>
            <person name="Busov V."/>
            <person name="Campbell M."/>
            <person name="Carlson J."/>
            <person name="Chalot M."/>
            <person name="Chapman J."/>
            <person name="Chen G.L."/>
            <person name="Cooper D."/>
            <person name="Coutinho P.M."/>
            <person name="Couturier J."/>
            <person name="Covert S."/>
            <person name="Cronk Q."/>
            <person name="Cunningham R."/>
            <person name="Davis J."/>
            <person name="Degroeve S."/>
            <person name="Dejardin A."/>
            <person name="Depamphilis C."/>
            <person name="Detter J."/>
            <person name="Dirks B."/>
            <person name="Dubchak I."/>
            <person name="Duplessis S."/>
            <person name="Ehlting J."/>
            <person name="Ellis B."/>
            <person name="Gendler K."/>
            <person name="Goodstein D."/>
            <person name="Gribskov M."/>
            <person name="Grimwood J."/>
            <person name="Groover A."/>
            <person name="Gunter L."/>
            <person name="Hamberger B."/>
            <person name="Heinze B."/>
            <person name="Helariutta Y."/>
            <person name="Henrissat B."/>
            <person name="Holligan D."/>
            <person name="Holt R."/>
            <person name="Huang W."/>
            <person name="Islam-Faridi N."/>
            <person name="Jones S."/>
            <person name="Jones-Rhoades M."/>
            <person name="Jorgensen R."/>
            <person name="Joshi C."/>
            <person name="Kangasjarvi J."/>
            <person name="Karlsson J."/>
            <person name="Kelleher C."/>
            <person name="Kirkpatrick R."/>
            <person name="Kirst M."/>
            <person name="Kohler A."/>
            <person name="Kalluri U."/>
            <person name="Larimer F."/>
            <person name="Leebens-Mack J."/>
            <person name="Leple J.C."/>
            <person name="Locascio P."/>
            <person name="Lou Y."/>
            <person name="Lucas S."/>
            <person name="Martin F."/>
            <person name="Montanini B."/>
            <person name="Napoli C."/>
            <person name="Nelson D.R."/>
            <person name="Nelson C."/>
            <person name="Nieminen K."/>
            <person name="Nilsson O."/>
            <person name="Pereda V."/>
            <person name="Peter G."/>
            <person name="Philippe R."/>
            <person name="Pilate G."/>
            <person name="Poliakov A."/>
            <person name="Razumovskaya J."/>
            <person name="Richardson P."/>
            <person name="Rinaldi C."/>
            <person name="Ritland K."/>
            <person name="Rouze P."/>
            <person name="Ryaboy D."/>
            <person name="Schmutz J."/>
            <person name="Schrader J."/>
            <person name="Segerman B."/>
            <person name="Shin H."/>
            <person name="Siddiqui A."/>
            <person name="Sterky F."/>
            <person name="Terry A."/>
            <person name="Tsai C.J."/>
            <person name="Uberbacher E."/>
            <person name="Unneberg P."/>
            <person name="Vahala J."/>
            <person name="Wall K."/>
            <person name="Wessler S."/>
            <person name="Yang G."/>
            <person name="Yin T."/>
            <person name="Douglas C."/>
            <person name="Marra M."/>
            <person name="Sandberg G."/>
            <person name="Van de Peer Y."/>
            <person name="Rokhsar D."/>
        </authorList>
    </citation>
    <scope>NUCLEOTIDE SEQUENCE [LARGE SCALE GENOMIC DNA]</scope>
    <source>
        <strain evidence="2">cv. Nisqually</strain>
    </source>
</reference>
<keyword evidence="2" id="KW-1185">Reference proteome</keyword>
<protein>
    <submittedName>
        <fullName evidence="1">Uncharacterized protein</fullName>
    </submittedName>
</protein>
<accession>A0A2K1XE74</accession>